<feature type="non-terminal residue" evidence="3">
    <location>
        <position position="68"/>
    </location>
</feature>
<dbReference type="PANTHER" id="PTHR30487">
    <property type="entry name" value="TYPE 4 PREPILIN-LIKE PROTEINS LEADER PEPTIDE-PROCESSING ENZYME"/>
    <property type="match status" value="1"/>
</dbReference>
<dbReference type="GO" id="GO:0006465">
    <property type="term" value="P:signal peptide processing"/>
    <property type="evidence" value="ECO:0007669"/>
    <property type="project" value="TreeGrafter"/>
</dbReference>
<comment type="caution">
    <text evidence="3">The sequence shown here is derived from an EMBL/GenBank/DDBJ whole genome shotgun (WGS) entry which is preliminary data.</text>
</comment>
<organism evidence="3 4">
    <name type="scientific">Candidatus Segetimicrobium genomatis</name>
    <dbReference type="NCBI Taxonomy" id="2569760"/>
    <lineage>
        <taxon>Bacteria</taxon>
        <taxon>Bacillati</taxon>
        <taxon>Candidatus Sysuimicrobiota</taxon>
        <taxon>Candidatus Sysuimicrobiia</taxon>
        <taxon>Candidatus Sysuimicrobiales</taxon>
        <taxon>Candidatus Segetimicrobiaceae</taxon>
        <taxon>Candidatus Segetimicrobium</taxon>
    </lineage>
</organism>
<dbReference type="EMBL" id="VBAN01000066">
    <property type="protein sequence ID" value="TMI84362.1"/>
    <property type="molecule type" value="Genomic_DNA"/>
</dbReference>
<keyword evidence="1" id="KW-0472">Membrane</keyword>
<dbReference type="GO" id="GO:0004190">
    <property type="term" value="F:aspartic-type endopeptidase activity"/>
    <property type="evidence" value="ECO:0007669"/>
    <property type="project" value="TreeGrafter"/>
</dbReference>
<evidence type="ECO:0000313" key="4">
    <source>
        <dbReference type="Proteomes" id="UP000318093"/>
    </source>
</evidence>
<reference evidence="3 4" key="1">
    <citation type="journal article" date="2019" name="Nat. Microbiol.">
        <title>Mediterranean grassland soil C-N compound turnover is dependent on rainfall and depth, and is mediated by genomically divergent microorganisms.</title>
        <authorList>
            <person name="Diamond S."/>
            <person name="Andeer P.F."/>
            <person name="Li Z."/>
            <person name="Crits-Christoph A."/>
            <person name="Burstein D."/>
            <person name="Anantharaman K."/>
            <person name="Lane K.R."/>
            <person name="Thomas B.C."/>
            <person name="Pan C."/>
            <person name="Northen T.R."/>
            <person name="Banfield J.F."/>
        </authorList>
    </citation>
    <scope>NUCLEOTIDE SEQUENCE [LARGE SCALE GENOMIC DNA]</scope>
    <source>
        <strain evidence="3">NP_6</strain>
    </source>
</reference>
<proteinExistence type="predicted"/>
<dbReference type="Proteomes" id="UP000318093">
    <property type="component" value="Unassembled WGS sequence"/>
</dbReference>
<evidence type="ECO:0000256" key="1">
    <source>
        <dbReference type="SAM" id="Phobius"/>
    </source>
</evidence>
<evidence type="ECO:0000259" key="2">
    <source>
        <dbReference type="Pfam" id="PF06750"/>
    </source>
</evidence>
<protein>
    <submittedName>
        <fullName evidence="3">Prepilin peptidase</fullName>
    </submittedName>
</protein>
<dbReference type="InterPro" id="IPR050882">
    <property type="entry name" value="Prepilin_peptidase/N-MTase"/>
</dbReference>
<dbReference type="AlphaFoldDB" id="A0A537JM64"/>
<dbReference type="InterPro" id="IPR010627">
    <property type="entry name" value="Prepilin_pept_A24_N"/>
</dbReference>
<name>A0A537JM64_9BACT</name>
<feature type="domain" description="Prepilin peptidase A24 N-terminal" evidence="2">
    <location>
        <begin position="8"/>
        <end position="68"/>
    </location>
</feature>
<dbReference type="PANTHER" id="PTHR30487:SF0">
    <property type="entry name" value="PREPILIN LEADER PEPTIDASE_N-METHYLTRANSFERASE-RELATED"/>
    <property type="match status" value="1"/>
</dbReference>
<keyword evidence="1" id="KW-1133">Transmembrane helix</keyword>
<accession>A0A537JM64</accession>
<feature type="transmembrane region" description="Helical" evidence="1">
    <location>
        <begin position="6"/>
        <end position="23"/>
    </location>
</feature>
<keyword evidence="1" id="KW-0812">Transmembrane</keyword>
<dbReference type="GO" id="GO:0005886">
    <property type="term" value="C:plasma membrane"/>
    <property type="evidence" value="ECO:0007669"/>
    <property type="project" value="TreeGrafter"/>
</dbReference>
<gene>
    <name evidence="3" type="ORF">E6H03_02125</name>
</gene>
<dbReference type="Pfam" id="PF06750">
    <property type="entry name" value="A24_N_bact"/>
    <property type="match status" value="1"/>
</dbReference>
<sequence>MGIVAFAVGLIVGSFVNVCIYRLPRRESVVWPGSHCPHCQAPIRWYDNIPLLSFALLGGRCRRCRAPI</sequence>
<evidence type="ECO:0000313" key="3">
    <source>
        <dbReference type="EMBL" id="TMI84362.1"/>
    </source>
</evidence>